<dbReference type="PANTHER" id="PTHR38340:SF1">
    <property type="entry name" value="S-LAYER PROTEIN"/>
    <property type="match status" value="1"/>
</dbReference>
<dbReference type="Gene3D" id="2.150.10.10">
    <property type="entry name" value="Serralysin-like metalloprotease, C-terminal"/>
    <property type="match status" value="1"/>
</dbReference>
<dbReference type="Pfam" id="PF00353">
    <property type="entry name" value="HemolysinCabind"/>
    <property type="match status" value="5"/>
</dbReference>
<proteinExistence type="predicted"/>
<dbReference type="Gene3D" id="2.160.20.160">
    <property type="match status" value="1"/>
</dbReference>
<dbReference type="AlphaFoldDB" id="F8FB41"/>
<dbReference type="InterPro" id="IPR050557">
    <property type="entry name" value="RTX_toxin/Mannuronan_C5-epim"/>
</dbReference>
<organism evidence="4 5">
    <name type="scientific">Paenibacillus mucilaginosus (strain KNP414)</name>
    <dbReference type="NCBI Taxonomy" id="1036673"/>
    <lineage>
        <taxon>Bacteria</taxon>
        <taxon>Bacillati</taxon>
        <taxon>Bacillota</taxon>
        <taxon>Bacilli</taxon>
        <taxon>Bacillales</taxon>
        <taxon>Paenibacillaceae</taxon>
        <taxon>Paenibacillus</taxon>
    </lineage>
</organism>
<reference evidence="4 5" key="2">
    <citation type="journal article" date="2013" name="Genome Announc.">
        <title>Genome Sequence of Growth-Improving Paenibacillus mucilaginosus Strain KNP414.</title>
        <authorList>
            <person name="Lu J.J."/>
            <person name="Wang J.F."/>
            <person name="Hu X.F."/>
        </authorList>
    </citation>
    <scope>NUCLEOTIDE SEQUENCE [LARGE SCALE GENOMIC DNA]</scope>
    <source>
        <strain evidence="4 5">KNP414</strain>
    </source>
</reference>
<evidence type="ECO:0000259" key="3">
    <source>
        <dbReference type="Pfam" id="PF06594"/>
    </source>
</evidence>
<dbReference type="SUPFAM" id="SSF51120">
    <property type="entry name" value="beta-Roll"/>
    <property type="match status" value="2"/>
</dbReference>
<dbReference type="GO" id="GO:0005509">
    <property type="term" value="F:calcium ion binding"/>
    <property type="evidence" value="ECO:0007669"/>
    <property type="project" value="InterPro"/>
</dbReference>
<keyword evidence="2" id="KW-0964">Secreted</keyword>
<dbReference type="HOGENOM" id="CLU_592927_0_0_9"/>
<gene>
    <name evidence="4" type="ordered locus">KNP414_03126</name>
</gene>
<evidence type="ECO:0000256" key="1">
    <source>
        <dbReference type="ARBA" id="ARBA00004613"/>
    </source>
</evidence>
<sequence>MGQEIQKPHMIFGTKGNDVLTASKPGGGHLIAGAGDDYLLALNSGSNVLHGGDGNDWLQADGFSNILYGERGDDDLNVRNDRNRIHGNEGDDQFQVKGNDHLVTGGLGNDDMTVAVNGSSVHGGAGDDHIRHSSTSYGEQSNRSTFDLGEGQDQLRLYGWNNQVLAGSGDDTVSVYFVTQSRIDAGAGNDTLIVEEYWNHGNTFIGGFGDDRIYNYTDQSASDRGSNNHYYGGGGNDTIYVSGELETALGGTGNDTLLAAESLPTNHAVLKGESGNDIIGFEHVSSGKYNLIDGGDGNDSLSAKDKYNTLTGGAGSDELSVKLQDTSDNTLSGGRGSDTYRIGEDTGLNWIREEGLVRETDRVIFEAVSASEVTVGRQGNALQIYSESEKLLVEDFWGKAGSRVEQFLFSDGTLWTDKQVESLIQAMAASGTAAGTADGNMASPAPEMFSLLLAGQGTSQL</sequence>
<dbReference type="Pfam" id="PF06594">
    <property type="entry name" value="HCBP_related"/>
    <property type="match status" value="1"/>
</dbReference>
<dbReference type="PANTHER" id="PTHR38340">
    <property type="entry name" value="S-LAYER PROTEIN"/>
    <property type="match status" value="1"/>
</dbReference>
<feature type="domain" description="Haemolysin-type calcium binding-related" evidence="3">
    <location>
        <begin position="388"/>
        <end position="418"/>
    </location>
</feature>
<dbReference type="RefSeq" id="WP_013916843.1">
    <property type="nucleotide sequence ID" value="NC_015690.1"/>
</dbReference>
<dbReference type="PRINTS" id="PR00313">
    <property type="entry name" value="CABNDNGRPT"/>
</dbReference>
<dbReference type="InterPro" id="IPR010566">
    <property type="entry name" value="Haemolys_ca-bd"/>
</dbReference>
<evidence type="ECO:0000313" key="5">
    <source>
        <dbReference type="Proteomes" id="UP000006620"/>
    </source>
</evidence>
<dbReference type="EMBL" id="CP002869">
    <property type="protein sequence ID" value="AEI41684.1"/>
    <property type="molecule type" value="Genomic_DNA"/>
</dbReference>
<dbReference type="GO" id="GO:0005576">
    <property type="term" value="C:extracellular region"/>
    <property type="evidence" value="ECO:0007669"/>
    <property type="project" value="UniProtKB-SubCell"/>
</dbReference>
<name>F8FB41_PAEMK</name>
<dbReference type="PATRIC" id="fig|1036673.3.peg.2869"/>
<protein>
    <submittedName>
        <fullName evidence="4">RTX toxins and related Ca2+-binding protein</fullName>
    </submittedName>
</protein>
<reference evidence="5" key="1">
    <citation type="submission" date="2011-06" db="EMBL/GenBank/DDBJ databases">
        <title>Complete genome sequence of Paenibacillus mucilaginosus KNP414.</title>
        <authorList>
            <person name="Wang J."/>
            <person name="Hu S."/>
            <person name="Hu X."/>
            <person name="Zhang B."/>
            <person name="Dong D."/>
            <person name="Zhang S."/>
            <person name="Zhao K."/>
            <person name="Wu D."/>
        </authorList>
    </citation>
    <scope>NUCLEOTIDE SEQUENCE [LARGE SCALE GENOMIC DNA]</scope>
    <source>
        <strain evidence="5">KNP414</strain>
    </source>
</reference>
<accession>F8FB41</accession>
<comment type="subcellular location">
    <subcellularLocation>
        <location evidence="1">Secreted</location>
    </subcellularLocation>
</comment>
<dbReference type="KEGG" id="pms:KNP414_03126"/>
<dbReference type="InterPro" id="IPR011049">
    <property type="entry name" value="Serralysin-like_metalloprot_C"/>
</dbReference>
<dbReference type="InterPro" id="IPR001343">
    <property type="entry name" value="Hemolysn_Ca-bd"/>
</dbReference>
<dbReference type="Proteomes" id="UP000006620">
    <property type="component" value="Chromosome"/>
</dbReference>
<evidence type="ECO:0000313" key="4">
    <source>
        <dbReference type="EMBL" id="AEI41684.1"/>
    </source>
</evidence>
<evidence type="ECO:0000256" key="2">
    <source>
        <dbReference type="ARBA" id="ARBA00022525"/>
    </source>
</evidence>